<dbReference type="RefSeq" id="WP_245353998.1">
    <property type="nucleotide sequence ID" value="NZ_BAAAJW010000014.1"/>
</dbReference>
<sequence length="166" mass="16720">MMNAFTSKTAKLLAGTVVAGASITAVALPAQAAQAAAPAPSSAAADVGGDVSVNLDPVAIGNAIADAVNDQDDRGGAVRAALDVGYLNDGNPDRLTVAVVNKNQDISVEGEVAHAEPIDIKGGSYVIYWFSGPGKVTNNGDGGWINWGVRGNMERTSDDVISVNGG</sequence>
<organism evidence="2 3">
    <name type="scientific">Brachybacterium sacelli</name>
    <dbReference type="NCBI Taxonomy" id="173364"/>
    <lineage>
        <taxon>Bacteria</taxon>
        <taxon>Bacillati</taxon>
        <taxon>Actinomycetota</taxon>
        <taxon>Actinomycetes</taxon>
        <taxon>Micrococcales</taxon>
        <taxon>Dermabacteraceae</taxon>
        <taxon>Brachybacterium</taxon>
    </lineage>
</organism>
<proteinExistence type="predicted"/>
<evidence type="ECO:0000256" key="1">
    <source>
        <dbReference type="SAM" id="SignalP"/>
    </source>
</evidence>
<feature type="chain" id="PRO_5046503494" evidence="1">
    <location>
        <begin position="33"/>
        <end position="166"/>
    </location>
</feature>
<keyword evidence="3" id="KW-1185">Reference proteome</keyword>
<dbReference type="Proteomes" id="UP001519290">
    <property type="component" value="Unassembled WGS sequence"/>
</dbReference>
<gene>
    <name evidence="2" type="ORF">JOF43_000606</name>
</gene>
<keyword evidence="1" id="KW-0732">Signal</keyword>
<feature type="signal peptide" evidence="1">
    <location>
        <begin position="1"/>
        <end position="32"/>
    </location>
</feature>
<evidence type="ECO:0000313" key="2">
    <source>
        <dbReference type="EMBL" id="MBP2380649.1"/>
    </source>
</evidence>
<comment type="caution">
    <text evidence="2">The sequence shown here is derived from an EMBL/GenBank/DDBJ whole genome shotgun (WGS) entry which is preliminary data.</text>
</comment>
<reference evidence="2 3" key="1">
    <citation type="submission" date="2021-03" db="EMBL/GenBank/DDBJ databases">
        <title>Sequencing the genomes of 1000 actinobacteria strains.</title>
        <authorList>
            <person name="Klenk H.-P."/>
        </authorList>
    </citation>
    <scope>NUCLEOTIDE SEQUENCE [LARGE SCALE GENOMIC DNA]</scope>
    <source>
        <strain evidence="2 3">DSM 14566</strain>
    </source>
</reference>
<dbReference type="EMBL" id="JAGIOD010000001">
    <property type="protein sequence ID" value="MBP2380649.1"/>
    <property type="molecule type" value="Genomic_DNA"/>
</dbReference>
<accession>A0ABS4WYR3</accession>
<protein>
    <submittedName>
        <fullName evidence="2">Uncharacterized protein</fullName>
    </submittedName>
</protein>
<evidence type="ECO:0000313" key="3">
    <source>
        <dbReference type="Proteomes" id="UP001519290"/>
    </source>
</evidence>
<name>A0ABS4WYR3_9MICO</name>